<dbReference type="AlphaFoldDB" id="A0A1Y2BAY5"/>
<keyword evidence="2" id="KW-0472">Membrane</keyword>
<feature type="signal peptide" evidence="3">
    <location>
        <begin position="1"/>
        <end position="20"/>
    </location>
</feature>
<feature type="region of interest" description="Disordered" evidence="1">
    <location>
        <begin position="127"/>
        <end position="186"/>
    </location>
</feature>
<keyword evidence="2" id="KW-0812">Transmembrane</keyword>
<dbReference type="EMBL" id="MCFC01000014">
    <property type="protein sequence ID" value="ORY31647.1"/>
    <property type="molecule type" value="Genomic_DNA"/>
</dbReference>
<feature type="transmembrane region" description="Helical" evidence="2">
    <location>
        <begin position="189"/>
        <end position="212"/>
    </location>
</feature>
<comment type="caution">
    <text evidence="4">The sequence shown here is derived from an EMBL/GenBank/DDBJ whole genome shotgun (WGS) entry which is preliminary data.</text>
</comment>
<feature type="chain" id="PRO_5012756511" description="Ser-Thr-rich glycosyl-phosphatidyl-inositol-anchored membrane family-domain-containing protein" evidence="3">
    <location>
        <begin position="21"/>
        <end position="213"/>
    </location>
</feature>
<dbReference type="OrthoDB" id="5420143at2759"/>
<keyword evidence="2" id="KW-1133">Transmembrane helix</keyword>
<organism evidence="4 5">
    <name type="scientific">Naematelia encephala</name>
    <dbReference type="NCBI Taxonomy" id="71784"/>
    <lineage>
        <taxon>Eukaryota</taxon>
        <taxon>Fungi</taxon>
        <taxon>Dikarya</taxon>
        <taxon>Basidiomycota</taxon>
        <taxon>Agaricomycotina</taxon>
        <taxon>Tremellomycetes</taxon>
        <taxon>Tremellales</taxon>
        <taxon>Naemateliaceae</taxon>
        <taxon>Naematelia</taxon>
    </lineage>
</organism>
<accession>A0A1Y2BAY5</accession>
<evidence type="ECO:0000256" key="1">
    <source>
        <dbReference type="SAM" id="MobiDB-lite"/>
    </source>
</evidence>
<reference evidence="4 5" key="1">
    <citation type="submission" date="2016-07" db="EMBL/GenBank/DDBJ databases">
        <title>Pervasive Adenine N6-methylation of Active Genes in Fungi.</title>
        <authorList>
            <consortium name="DOE Joint Genome Institute"/>
            <person name="Mondo S.J."/>
            <person name="Dannebaum R.O."/>
            <person name="Kuo R.C."/>
            <person name="Labutti K."/>
            <person name="Haridas S."/>
            <person name="Kuo A."/>
            <person name="Salamov A."/>
            <person name="Ahrendt S.R."/>
            <person name="Lipzen A."/>
            <person name="Sullivan W."/>
            <person name="Andreopoulos W.B."/>
            <person name="Clum A."/>
            <person name="Lindquist E."/>
            <person name="Daum C."/>
            <person name="Ramamoorthy G.K."/>
            <person name="Gryganskyi A."/>
            <person name="Culley D."/>
            <person name="Magnuson J.K."/>
            <person name="James T.Y."/>
            <person name="O'Malley M.A."/>
            <person name="Stajich J.E."/>
            <person name="Spatafora J.W."/>
            <person name="Visel A."/>
            <person name="Grigoriev I.V."/>
        </authorList>
    </citation>
    <scope>NUCLEOTIDE SEQUENCE [LARGE SCALE GENOMIC DNA]</scope>
    <source>
        <strain evidence="4 5">68-887.2</strain>
    </source>
</reference>
<evidence type="ECO:0000256" key="2">
    <source>
        <dbReference type="SAM" id="Phobius"/>
    </source>
</evidence>
<feature type="compositionally biased region" description="Low complexity" evidence="1">
    <location>
        <begin position="156"/>
        <end position="186"/>
    </location>
</feature>
<name>A0A1Y2BAY5_9TREE</name>
<dbReference type="STRING" id="71784.A0A1Y2BAY5"/>
<evidence type="ECO:0000313" key="4">
    <source>
        <dbReference type="EMBL" id="ORY31647.1"/>
    </source>
</evidence>
<protein>
    <recommendedName>
        <fullName evidence="6">Ser-Thr-rich glycosyl-phosphatidyl-inositol-anchored membrane family-domain-containing protein</fullName>
    </recommendedName>
</protein>
<sequence length="213" mass="22106">MYPISLLLSSIILAIIPAKAVISIIYPGGDTIWYKNNTVALNWTTTSPDSDTYFFRALLSNTDQSLLTGNHSIADSTNATADYVRVLLPGIPEGKGYIVNLVNTTNENQVFATSPSFEIQNGIVTNSTSTSSLSGGTATGTSSTTNDNGDIPNAQPTSSSDPFATTTTSSDPFATATPSTSTNSAGSNVAHPSIIFALATSFCCVAMGLAVML</sequence>
<keyword evidence="5" id="KW-1185">Reference proteome</keyword>
<evidence type="ECO:0000256" key="3">
    <source>
        <dbReference type="SAM" id="SignalP"/>
    </source>
</evidence>
<feature type="compositionally biased region" description="Low complexity" evidence="1">
    <location>
        <begin position="127"/>
        <end position="145"/>
    </location>
</feature>
<evidence type="ECO:0000313" key="5">
    <source>
        <dbReference type="Proteomes" id="UP000193986"/>
    </source>
</evidence>
<proteinExistence type="predicted"/>
<gene>
    <name evidence="4" type="ORF">BCR39DRAFT_87787</name>
</gene>
<evidence type="ECO:0008006" key="6">
    <source>
        <dbReference type="Google" id="ProtNLM"/>
    </source>
</evidence>
<dbReference type="Proteomes" id="UP000193986">
    <property type="component" value="Unassembled WGS sequence"/>
</dbReference>
<keyword evidence="3" id="KW-0732">Signal</keyword>
<dbReference type="InParanoid" id="A0A1Y2BAY5"/>